<protein>
    <submittedName>
        <fullName evidence="1">Uncharacterized protein</fullName>
    </submittedName>
</protein>
<dbReference type="Proteomes" id="UP000029669">
    <property type="component" value="Chromosome"/>
</dbReference>
<evidence type="ECO:0000313" key="1">
    <source>
        <dbReference type="EMBL" id="AIS53530.1"/>
    </source>
</evidence>
<dbReference type="STRING" id="2325.TKV_c24090"/>
<dbReference type="AlphaFoldDB" id="A0A097AUQ8"/>
<evidence type="ECO:0000313" key="2">
    <source>
        <dbReference type="Proteomes" id="UP000029669"/>
    </source>
</evidence>
<organism evidence="1 2">
    <name type="scientific">Thermoanaerobacter kivui</name>
    <name type="common">Acetogenium kivui</name>
    <dbReference type="NCBI Taxonomy" id="2325"/>
    <lineage>
        <taxon>Bacteria</taxon>
        <taxon>Bacillati</taxon>
        <taxon>Bacillota</taxon>
        <taxon>Clostridia</taxon>
        <taxon>Thermoanaerobacterales</taxon>
        <taxon>Thermoanaerobacteraceae</taxon>
        <taxon>Thermoanaerobacter</taxon>
    </lineage>
</organism>
<keyword evidence="2" id="KW-1185">Reference proteome</keyword>
<proteinExistence type="predicted"/>
<gene>
    <name evidence="1" type="ORF">TKV_c24090</name>
</gene>
<reference evidence="2" key="1">
    <citation type="journal article" date="2015" name="Genome Announc.">
        <title>Whole-Genome Sequences of 80 Environmental and Clinical Isolates of Burkholderia pseudomallei.</title>
        <authorList>
            <person name="Johnson S.L."/>
            <person name="Baker A.L."/>
            <person name="Chain P.S."/>
            <person name="Currie B.J."/>
            <person name="Daligault H.E."/>
            <person name="Davenport K.W."/>
            <person name="Davis C.B."/>
            <person name="Inglis T.J."/>
            <person name="Kaestli M."/>
            <person name="Koren S."/>
            <person name="Mayo M."/>
            <person name="Merritt A.J."/>
            <person name="Price E.P."/>
            <person name="Sarovich D.S."/>
            <person name="Warner J."/>
            <person name="Rosovitz M.J."/>
        </authorList>
    </citation>
    <scope>NUCLEOTIDE SEQUENCE [LARGE SCALE GENOMIC DNA]</scope>
    <source>
        <strain evidence="2">DSM 2030</strain>
    </source>
</reference>
<dbReference type="HOGENOM" id="CLU_2792654_0_0_9"/>
<name>A0A097AUQ8_THEKI</name>
<dbReference type="eggNOG" id="COG0482">
    <property type="taxonomic scope" value="Bacteria"/>
</dbReference>
<sequence>MGISVGKPLYVVDIDAENNVVVLGYGDKVFGEELISYNNNFISIDKPEGEMRVVVIIQQVADIDIRKR</sequence>
<accession>A0A097AUQ8</accession>
<dbReference type="EMBL" id="CP009170">
    <property type="protein sequence ID" value="AIS53530.1"/>
    <property type="molecule type" value="Genomic_DNA"/>
</dbReference>
<dbReference type="KEGG" id="tki:TKV_c24090"/>